<protein>
    <recommendedName>
        <fullName evidence="10">Amino acid permease family protein</fullName>
    </recommendedName>
</protein>
<dbReference type="OrthoDB" id="2020542at2759"/>
<evidence type="ECO:0000256" key="4">
    <source>
        <dbReference type="ARBA" id="ARBA00023136"/>
    </source>
</evidence>
<keyword evidence="3 5" id="KW-1133">Transmembrane helix</keyword>
<dbReference type="Gene3D" id="1.20.1740.10">
    <property type="entry name" value="Amino acid/polyamine transporter I"/>
    <property type="match status" value="1"/>
</dbReference>
<evidence type="ECO:0000256" key="2">
    <source>
        <dbReference type="ARBA" id="ARBA00022692"/>
    </source>
</evidence>
<keyword evidence="9" id="KW-1185">Reference proteome</keyword>
<dbReference type="eggNOG" id="KOG2082">
    <property type="taxonomic scope" value="Eukaryota"/>
</dbReference>
<comment type="subcellular location">
    <subcellularLocation>
        <location evidence="1">Membrane</location>
        <topology evidence="1">Multi-pass membrane protein</topology>
    </subcellularLocation>
</comment>
<dbReference type="Pfam" id="PF03522">
    <property type="entry name" value="SLC12"/>
    <property type="match status" value="2"/>
</dbReference>
<gene>
    <name evidence="8" type="ORF">TVAG_254190</name>
</gene>
<feature type="transmembrane region" description="Helical" evidence="5">
    <location>
        <begin position="230"/>
        <end position="252"/>
    </location>
</feature>
<dbReference type="VEuPathDB" id="TrichDB:TVAG_206420"/>
<dbReference type="PANTHER" id="PTHR11827">
    <property type="entry name" value="SOLUTE CARRIER FAMILY 12, CATION COTRANSPORTERS"/>
    <property type="match status" value="1"/>
</dbReference>
<feature type="transmembrane region" description="Helical" evidence="5">
    <location>
        <begin position="273"/>
        <end position="306"/>
    </location>
</feature>
<evidence type="ECO:0000259" key="7">
    <source>
        <dbReference type="Pfam" id="PF03522"/>
    </source>
</evidence>
<dbReference type="AlphaFoldDB" id="A2DMT6"/>
<dbReference type="PANTHER" id="PTHR11827:SF72">
    <property type="entry name" value="GH08340P"/>
    <property type="match status" value="1"/>
</dbReference>
<feature type="transmembrane region" description="Helical" evidence="5">
    <location>
        <begin position="86"/>
        <end position="104"/>
    </location>
</feature>
<dbReference type="VEuPathDB" id="TrichDB:TVAGG3_0059140"/>
<dbReference type="InParanoid" id="A2DMT6"/>
<dbReference type="GO" id="GO:0016020">
    <property type="term" value="C:membrane"/>
    <property type="evidence" value="ECO:0007669"/>
    <property type="project" value="UniProtKB-SubCell"/>
</dbReference>
<accession>A2DMT6</accession>
<sequence>MTKNQYTDSILIQFISCVAVLLLQFLGVRMLVVILALLCGALAVGAGFLYAGFITNKPSAGSFYQGFSSHLFKQNWKPEGITFDLTLFYIFSNVNGIITIADYSGSLSPAKQAIPVGGYSALITSSVLFLFMLFLISGCANFEHLPDAPAAFMTISANPLVSYIGFMCAGIGSAITMTLGGSRIVTQMVKDGLLPKFINCKMINNESIISNSLIVLIGFCFSFVETREMIQSLTNVFFLIPLALVNLALYLTDSQHNPGFRPVFKIFNKWVSLFLVVVCLARAVLVNWIIFLGVIGLLIVTTLIYYKCVHIHDSWGSILSNYIFYSTMKEALNLYNVPPHVKTYRSNMIFVTQKKPNDCLHAIDFINQLLSGHGMAAVGRVNVTTEKPNIRKLIKERAESFIAADDSYHVFYDITCAPTFHEGVRDFLLTAGIGMMRPNTLCLEFPEDWNNMQSNEFFRTLETAFDANFSVTVLRHLNRFSEVDRKGTIDVWWLADDGGLTLLLPYLLSKEKQWKNAHLRIMTLCFIDDDQDFQKTQERMEHLLYKFRIKAEVITIEVSLRNEEASLLVKSKWNSLVANIEDPGEQVNNLTSRYLLLSDLIRNYSISSSFIVLTMIVPREATVPSIYLGWLDLLSFVDIPFLFVRGNGENTLSWHI</sequence>
<evidence type="ECO:0000256" key="5">
    <source>
        <dbReference type="SAM" id="Phobius"/>
    </source>
</evidence>
<evidence type="ECO:0000256" key="1">
    <source>
        <dbReference type="ARBA" id="ARBA00004141"/>
    </source>
</evidence>
<feature type="domain" description="Amino acid permease/ SLC12A" evidence="6">
    <location>
        <begin position="17"/>
        <end position="342"/>
    </location>
</feature>
<dbReference type="KEGG" id="tva:5463813"/>
<dbReference type="InterPro" id="IPR018491">
    <property type="entry name" value="SLC12_C"/>
</dbReference>
<evidence type="ECO:0000259" key="6">
    <source>
        <dbReference type="Pfam" id="PF00324"/>
    </source>
</evidence>
<dbReference type="InterPro" id="IPR004842">
    <property type="entry name" value="SLC12A_fam"/>
</dbReference>
<feature type="transmembrane region" description="Helical" evidence="5">
    <location>
        <begin position="30"/>
        <end position="53"/>
    </location>
</feature>
<dbReference type="InterPro" id="IPR004841">
    <property type="entry name" value="AA-permease/SLC12A_dom"/>
</dbReference>
<dbReference type="Pfam" id="PF00324">
    <property type="entry name" value="AA_permease"/>
    <property type="match status" value="1"/>
</dbReference>
<evidence type="ECO:0000256" key="3">
    <source>
        <dbReference type="ARBA" id="ARBA00022989"/>
    </source>
</evidence>
<dbReference type="Proteomes" id="UP000001542">
    <property type="component" value="Unassembled WGS sequence"/>
</dbReference>
<feature type="domain" description="SLC12A transporter C-terminal" evidence="7">
    <location>
        <begin position="477"/>
        <end position="653"/>
    </location>
</feature>
<reference evidence="8" key="2">
    <citation type="journal article" date="2007" name="Science">
        <title>Draft genome sequence of the sexually transmitted pathogen Trichomonas vaginalis.</title>
        <authorList>
            <person name="Carlton J.M."/>
            <person name="Hirt R.P."/>
            <person name="Silva J.C."/>
            <person name="Delcher A.L."/>
            <person name="Schatz M."/>
            <person name="Zhao Q."/>
            <person name="Wortman J.R."/>
            <person name="Bidwell S.L."/>
            <person name="Alsmark U.C.M."/>
            <person name="Besteiro S."/>
            <person name="Sicheritz-Ponten T."/>
            <person name="Noel C.J."/>
            <person name="Dacks J.B."/>
            <person name="Foster P.G."/>
            <person name="Simillion C."/>
            <person name="Van de Peer Y."/>
            <person name="Miranda-Saavedra D."/>
            <person name="Barton G.J."/>
            <person name="Westrop G.D."/>
            <person name="Mueller S."/>
            <person name="Dessi D."/>
            <person name="Fiori P.L."/>
            <person name="Ren Q."/>
            <person name="Paulsen I."/>
            <person name="Zhang H."/>
            <person name="Bastida-Corcuera F.D."/>
            <person name="Simoes-Barbosa A."/>
            <person name="Brown M.T."/>
            <person name="Hayes R.D."/>
            <person name="Mukherjee M."/>
            <person name="Okumura C.Y."/>
            <person name="Schneider R."/>
            <person name="Smith A.J."/>
            <person name="Vanacova S."/>
            <person name="Villalvazo M."/>
            <person name="Haas B.J."/>
            <person name="Pertea M."/>
            <person name="Feldblyum T.V."/>
            <person name="Utterback T.R."/>
            <person name="Shu C.L."/>
            <person name="Osoegawa K."/>
            <person name="de Jong P.J."/>
            <person name="Hrdy I."/>
            <person name="Horvathova L."/>
            <person name="Zubacova Z."/>
            <person name="Dolezal P."/>
            <person name="Malik S.B."/>
            <person name="Logsdon J.M. Jr."/>
            <person name="Henze K."/>
            <person name="Gupta A."/>
            <person name="Wang C.C."/>
            <person name="Dunne R.L."/>
            <person name="Upcroft J.A."/>
            <person name="Upcroft P."/>
            <person name="White O."/>
            <person name="Salzberg S.L."/>
            <person name="Tang P."/>
            <person name="Chiu C.-H."/>
            <person name="Lee Y.-S."/>
            <person name="Embley T.M."/>
            <person name="Coombs G.H."/>
            <person name="Mottram J.C."/>
            <person name="Tachezy J."/>
            <person name="Fraser-Liggett C.M."/>
            <person name="Johnson P.J."/>
        </authorList>
    </citation>
    <scope>NUCLEOTIDE SEQUENCE [LARGE SCALE GENOMIC DNA]</scope>
    <source>
        <strain evidence="8">G3</strain>
    </source>
</reference>
<dbReference type="RefSeq" id="XP_001579293.1">
    <property type="nucleotide sequence ID" value="XM_001579243.1"/>
</dbReference>
<dbReference type="OMA" id="FIEGIYC"/>
<dbReference type="EMBL" id="DS113220">
    <property type="protein sequence ID" value="EAY18307.1"/>
    <property type="molecule type" value="Genomic_DNA"/>
</dbReference>
<keyword evidence="2 5" id="KW-0812">Transmembrane</keyword>
<feature type="domain" description="SLC12A transporter C-terminal" evidence="7">
    <location>
        <begin position="363"/>
        <end position="476"/>
    </location>
</feature>
<feature type="transmembrane region" description="Helical" evidence="5">
    <location>
        <begin position="116"/>
        <end position="140"/>
    </location>
</feature>
<evidence type="ECO:0000313" key="9">
    <source>
        <dbReference type="Proteomes" id="UP000001542"/>
    </source>
</evidence>
<feature type="transmembrane region" description="Helical" evidence="5">
    <location>
        <begin position="207"/>
        <end position="224"/>
    </location>
</feature>
<proteinExistence type="predicted"/>
<name>A2DMT6_TRIV3</name>
<dbReference type="STRING" id="5722.A2DMT6"/>
<dbReference type="GO" id="GO:0015377">
    <property type="term" value="F:chloride:monoatomic cation symporter activity"/>
    <property type="evidence" value="ECO:0007669"/>
    <property type="project" value="InterPro"/>
</dbReference>
<organism evidence="8 9">
    <name type="scientific">Trichomonas vaginalis (strain ATCC PRA-98 / G3)</name>
    <dbReference type="NCBI Taxonomy" id="412133"/>
    <lineage>
        <taxon>Eukaryota</taxon>
        <taxon>Metamonada</taxon>
        <taxon>Parabasalia</taxon>
        <taxon>Trichomonadida</taxon>
        <taxon>Trichomonadidae</taxon>
        <taxon>Trichomonas</taxon>
    </lineage>
</organism>
<feature type="transmembrane region" description="Helical" evidence="5">
    <location>
        <begin position="6"/>
        <end position="23"/>
    </location>
</feature>
<reference evidence="8" key="1">
    <citation type="submission" date="2006-10" db="EMBL/GenBank/DDBJ databases">
        <authorList>
            <person name="Amadeo P."/>
            <person name="Zhao Q."/>
            <person name="Wortman J."/>
            <person name="Fraser-Liggett C."/>
            <person name="Carlton J."/>
        </authorList>
    </citation>
    <scope>NUCLEOTIDE SEQUENCE</scope>
    <source>
        <strain evidence="8">G3</strain>
    </source>
</reference>
<feature type="transmembrane region" description="Helical" evidence="5">
    <location>
        <begin position="160"/>
        <end position="186"/>
    </location>
</feature>
<evidence type="ECO:0008006" key="10">
    <source>
        <dbReference type="Google" id="ProtNLM"/>
    </source>
</evidence>
<evidence type="ECO:0000313" key="8">
    <source>
        <dbReference type="EMBL" id="EAY18307.1"/>
    </source>
</evidence>
<keyword evidence="4 5" id="KW-0472">Membrane</keyword>